<reference evidence="13 14" key="1">
    <citation type="journal article" date="2019" name="Nat. Microbiol.">
        <title>Mediterranean grassland soil C-N compound turnover is dependent on rainfall and depth, and is mediated by genomically divergent microorganisms.</title>
        <authorList>
            <person name="Diamond S."/>
            <person name="Andeer P.F."/>
            <person name="Li Z."/>
            <person name="Crits-Christoph A."/>
            <person name="Burstein D."/>
            <person name="Anantharaman K."/>
            <person name="Lane K.R."/>
            <person name="Thomas B.C."/>
            <person name="Pan C."/>
            <person name="Northen T.R."/>
            <person name="Banfield J.F."/>
        </authorList>
    </citation>
    <scope>NUCLEOTIDE SEQUENCE [LARGE SCALE GENOMIC DNA]</scope>
    <source>
        <strain evidence="13">WS_11</strain>
    </source>
</reference>
<dbReference type="AlphaFoldDB" id="A0A538UA62"/>
<evidence type="ECO:0000256" key="4">
    <source>
        <dbReference type="ARBA" id="ARBA00022475"/>
    </source>
</evidence>
<dbReference type="InterPro" id="IPR002523">
    <property type="entry name" value="MgTranspt_CorA/ZnTranspt_ZntB"/>
</dbReference>
<keyword evidence="9 12" id="KW-0472">Membrane</keyword>
<dbReference type="GO" id="GO:0015087">
    <property type="term" value="F:cobalt ion transmembrane transporter activity"/>
    <property type="evidence" value="ECO:0007669"/>
    <property type="project" value="UniProtKB-UniRule"/>
</dbReference>
<evidence type="ECO:0000256" key="7">
    <source>
        <dbReference type="ARBA" id="ARBA00022989"/>
    </source>
</evidence>
<organism evidence="13 14">
    <name type="scientific">Eiseniibacteriota bacterium</name>
    <dbReference type="NCBI Taxonomy" id="2212470"/>
    <lineage>
        <taxon>Bacteria</taxon>
        <taxon>Candidatus Eiseniibacteriota</taxon>
    </lineage>
</organism>
<dbReference type="GO" id="GO:0000287">
    <property type="term" value="F:magnesium ion binding"/>
    <property type="evidence" value="ECO:0007669"/>
    <property type="project" value="TreeGrafter"/>
</dbReference>
<evidence type="ECO:0000256" key="5">
    <source>
        <dbReference type="ARBA" id="ARBA00022692"/>
    </source>
</evidence>
<proteinExistence type="inferred from homology"/>
<accession>A0A538UA62</accession>
<feature type="transmembrane region" description="Helical" evidence="12">
    <location>
        <begin position="293"/>
        <end position="312"/>
    </location>
</feature>
<evidence type="ECO:0000256" key="10">
    <source>
        <dbReference type="ARBA" id="ARBA00034269"/>
    </source>
</evidence>
<dbReference type="Gene3D" id="1.20.58.340">
    <property type="entry name" value="Magnesium transport protein CorA, transmembrane region"/>
    <property type="match status" value="2"/>
</dbReference>
<dbReference type="Pfam" id="PF01544">
    <property type="entry name" value="CorA"/>
    <property type="match status" value="1"/>
</dbReference>
<evidence type="ECO:0000256" key="12">
    <source>
        <dbReference type="RuleBase" id="RU362010"/>
    </source>
</evidence>
<dbReference type="InterPro" id="IPR004488">
    <property type="entry name" value="Mg/Co-transport_prot_CorA"/>
</dbReference>
<evidence type="ECO:0000313" key="13">
    <source>
        <dbReference type="EMBL" id="TMQ72788.1"/>
    </source>
</evidence>
<evidence type="ECO:0000256" key="9">
    <source>
        <dbReference type="ARBA" id="ARBA00023136"/>
    </source>
</evidence>
<dbReference type="InterPro" id="IPR045861">
    <property type="entry name" value="CorA_cytoplasmic_dom"/>
</dbReference>
<keyword evidence="7 12" id="KW-1133">Transmembrane helix</keyword>
<protein>
    <recommendedName>
        <fullName evidence="12">Magnesium transport protein CorA</fullName>
    </recommendedName>
</protein>
<dbReference type="SUPFAM" id="SSF144083">
    <property type="entry name" value="Magnesium transport protein CorA, transmembrane region"/>
    <property type="match status" value="1"/>
</dbReference>
<dbReference type="Proteomes" id="UP000319771">
    <property type="component" value="Unassembled WGS sequence"/>
</dbReference>
<comment type="catalytic activity">
    <reaction evidence="10">
        <text>Mg(2+)(in) = Mg(2+)(out)</text>
        <dbReference type="Rhea" id="RHEA:29827"/>
        <dbReference type="ChEBI" id="CHEBI:18420"/>
    </reaction>
</comment>
<keyword evidence="6 12" id="KW-0460">Magnesium</keyword>
<dbReference type="EMBL" id="VBPB01000092">
    <property type="protein sequence ID" value="TMQ72788.1"/>
    <property type="molecule type" value="Genomic_DNA"/>
</dbReference>
<evidence type="ECO:0000256" key="2">
    <source>
        <dbReference type="ARBA" id="ARBA00009765"/>
    </source>
</evidence>
<dbReference type="CDD" id="cd12822">
    <property type="entry name" value="TmCorA-like"/>
    <property type="match status" value="1"/>
</dbReference>
<dbReference type="Gene3D" id="3.30.460.20">
    <property type="entry name" value="CorA soluble domain-like"/>
    <property type="match status" value="1"/>
</dbReference>
<comment type="caution">
    <text evidence="13">The sequence shown here is derived from an EMBL/GenBank/DDBJ whole genome shotgun (WGS) entry which is preliminary data.</text>
</comment>
<name>A0A538UA62_UNCEI</name>
<sequence length="318" mass="36027">MIRAWQADGAGAREVSAVDAIRHACSGPGMVWIDLQGEDEATARALIAPLGIHPVAMDDVVAHINRPKVDDYGAYLYVAVHSARWEPDGRPTLRELDMLMGERFLVTFHDAATRSVSAAHTVLARRPELLARGPAHLMHFLLDVLVDHYLPITEQIAADIDELEEKMFGPEQQPLDQSVLRLKRGLSALRRIIGPQRDTVMALTRDEVCAIPPEVRPYLRDVYDRLARVNDLLDSFRDEAATLLDLHVAIVSKRLNEVTKVLTVIATIMLPLTVVTGYYGMNFHLPEYAWRWGWLYALGLLVATAFGTWWYLRKRRWY</sequence>
<keyword evidence="8 12" id="KW-0406">Ion transport</keyword>
<dbReference type="PANTHER" id="PTHR46494:SF1">
    <property type="entry name" value="CORA FAMILY METAL ION TRANSPORTER (EUROFUNG)"/>
    <property type="match status" value="1"/>
</dbReference>
<dbReference type="GO" id="GO:0050897">
    <property type="term" value="F:cobalt ion binding"/>
    <property type="evidence" value="ECO:0007669"/>
    <property type="project" value="TreeGrafter"/>
</dbReference>
<comment type="subcellular location">
    <subcellularLocation>
        <location evidence="1">Cell membrane</location>
        <topology evidence="1">Multi-pass membrane protein</topology>
    </subcellularLocation>
    <subcellularLocation>
        <location evidence="12">Membrane</location>
        <topology evidence="12">Multi-pass membrane protein</topology>
    </subcellularLocation>
</comment>
<dbReference type="SUPFAM" id="SSF143865">
    <property type="entry name" value="CorA soluble domain-like"/>
    <property type="match status" value="1"/>
</dbReference>
<evidence type="ECO:0000256" key="1">
    <source>
        <dbReference type="ARBA" id="ARBA00004651"/>
    </source>
</evidence>
<keyword evidence="3 12" id="KW-0813">Transport</keyword>
<evidence type="ECO:0000256" key="11">
    <source>
        <dbReference type="ARBA" id="ARBA00045497"/>
    </source>
</evidence>
<comment type="similarity">
    <text evidence="2 12">Belongs to the CorA metal ion transporter (MIT) (TC 1.A.35) family.</text>
</comment>
<feature type="transmembrane region" description="Helical" evidence="12">
    <location>
        <begin position="261"/>
        <end position="281"/>
    </location>
</feature>
<dbReference type="PANTHER" id="PTHR46494">
    <property type="entry name" value="CORA FAMILY METAL ION TRANSPORTER (EUROFUNG)"/>
    <property type="match status" value="1"/>
</dbReference>
<evidence type="ECO:0000256" key="3">
    <source>
        <dbReference type="ARBA" id="ARBA00022448"/>
    </source>
</evidence>
<evidence type="ECO:0000256" key="8">
    <source>
        <dbReference type="ARBA" id="ARBA00023065"/>
    </source>
</evidence>
<evidence type="ECO:0000313" key="14">
    <source>
        <dbReference type="Proteomes" id="UP000319771"/>
    </source>
</evidence>
<dbReference type="InterPro" id="IPR045863">
    <property type="entry name" value="CorA_TM1_TM2"/>
</dbReference>
<dbReference type="GO" id="GO:0005886">
    <property type="term" value="C:plasma membrane"/>
    <property type="evidence" value="ECO:0007669"/>
    <property type="project" value="UniProtKB-SubCell"/>
</dbReference>
<evidence type="ECO:0000256" key="6">
    <source>
        <dbReference type="ARBA" id="ARBA00022842"/>
    </source>
</evidence>
<gene>
    <name evidence="12 13" type="primary">corA</name>
    <name evidence="13" type="ORF">E6K81_06435</name>
</gene>
<keyword evidence="4 12" id="KW-1003">Cell membrane</keyword>
<dbReference type="GO" id="GO:0015095">
    <property type="term" value="F:magnesium ion transmembrane transporter activity"/>
    <property type="evidence" value="ECO:0007669"/>
    <property type="project" value="UniProtKB-UniRule"/>
</dbReference>
<comment type="function">
    <text evidence="11">Mediates influx of magnesium ions. Alternates between open and closed states. Activated by low cytoplasmic Mg(2+) levels. Inactive when cytoplasmic Mg(2+) levels are high.</text>
</comment>
<dbReference type="FunFam" id="1.20.58.340:FF:000004">
    <property type="entry name" value="Magnesium transport protein CorA"/>
    <property type="match status" value="1"/>
</dbReference>
<keyword evidence="5 12" id="KW-0812">Transmembrane</keyword>
<dbReference type="NCBIfam" id="TIGR00383">
    <property type="entry name" value="corA"/>
    <property type="match status" value="1"/>
</dbReference>